<accession>D5MHM1</accession>
<organism evidence="1 2">
    <name type="scientific">Methylomirabilis oxygeniifera</name>
    <dbReference type="NCBI Taxonomy" id="671143"/>
    <lineage>
        <taxon>Bacteria</taxon>
        <taxon>Candidatus Methylomirabilota</taxon>
        <taxon>Candidatus Methylomirabilia</taxon>
        <taxon>Candidatus Methylomirabilales</taxon>
        <taxon>Candidatus Methylomirabilaceae</taxon>
        <taxon>Candidatus Methylomirabilis</taxon>
    </lineage>
</organism>
<dbReference type="HOGENOM" id="CLU_1324427_0_0_0"/>
<dbReference type="SUPFAM" id="SSF53335">
    <property type="entry name" value="S-adenosyl-L-methionine-dependent methyltransferases"/>
    <property type="match status" value="1"/>
</dbReference>
<dbReference type="KEGG" id="mox:DAMO_0028"/>
<reference evidence="1 2" key="1">
    <citation type="journal article" date="2010" name="Nature">
        <title>Nitrite-driven anaerobic methane oxidation by oxygenic bacteria.</title>
        <authorList>
            <person name="Ettwig K.F."/>
            <person name="Butler M.K."/>
            <person name="Le Paslier D."/>
            <person name="Pelletier E."/>
            <person name="Mangenot S."/>
            <person name="Kuypers M.M.M."/>
            <person name="Schreiber F."/>
            <person name="Dutilh B.E."/>
            <person name="Zedelius J."/>
            <person name="de Beer D."/>
            <person name="Gloerich J."/>
            <person name="Wessels H.J.C.T."/>
            <person name="van Allen T."/>
            <person name="Luesken F."/>
            <person name="Wu M."/>
            <person name="van de Pas-Schoonen K.T."/>
            <person name="Op den Camp H.J.M."/>
            <person name="Janssen-Megens E.M."/>
            <person name="Francoijs K-J."/>
            <person name="Stunnenberg H."/>
            <person name="Weissenbach J."/>
            <person name="Jetten M.S.M."/>
            <person name="Strous M."/>
        </authorList>
    </citation>
    <scope>NUCLEOTIDE SEQUENCE [LARGE SCALE GENOMIC DNA]</scope>
</reference>
<proteinExistence type="predicted"/>
<gene>
    <name evidence="1" type="ORF">DAMO_0028</name>
</gene>
<dbReference type="AlphaFoldDB" id="D5MHM1"/>
<dbReference type="Gene3D" id="3.40.50.150">
    <property type="entry name" value="Vaccinia Virus protein VP39"/>
    <property type="match status" value="1"/>
</dbReference>
<evidence type="ECO:0000313" key="1">
    <source>
        <dbReference type="EMBL" id="CBE67154.1"/>
    </source>
</evidence>
<sequence>MNCLLCQSEMNGPHRGYWFECQRCGLLASTLTPAIGDDATHSTIDETERREALDTLRHRGFERVLDTLQQLPIPQPARLLDVGCAHGWFLQEASRRGYLTTGLEPDPAIAAQARRDGLSVISGFFPQDLPERAVFDVISFHDVFEHLPSPRDAAAACFQRLSPGGHLVLWYFQTARACFSGSRGSSAASVSMDPLTACGNVASLLLT</sequence>
<dbReference type="Proteomes" id="UP000006898">
    <property type="component" value="Chromosome"/>
</dbReference>
<dbReference type="CDD" id="cd02440">
    <property type="entry name" value="AdoMet_MTases"/>
    <property type="match status" value="1"/>
</dbReference>
<name>D5MHM1_METO1</name>
<dbReference type="PANTHER" id="PTHR43861:SF5">
    <property type="entry name" value="BLL5978 PROTEIN"/>
    <property type="match status" value="1"/>
</dbReference>
<dbReference type="PANTHER" id="PTHR43861">
    <property type="entry name" value="TRANS-ACONITATE 2-METHYLTRANSFERASE-RELATED"/>
    <property type="match status" value="1"/>
</dbReference>
<dbReference type="EMBL" id="FP565575">
    <property type="protein sequence ID" value="CBE67154.1"/>
    <property type="molecule type" value="Genomic_DNA"/>
</dbReference>
<dbReference type="InterPro" id="IPR029063">
    <property type="entry name" value="SAM-dependent_MTases_sf"/>
</dbReference>
<protein>
    <submittedName>
        <fullName evidence="1">Uncharacterized protein</fullName>
    </submittedName>
</protein>
<dbReference type="Pfam" id="PF13489">
    <property type="entry name" value="Methyltransf_23"/>
    <property type="match status" value="1"/>
</dbReference>
<dbReference type="PATRIC" id="fig|671143.5.peg.21"/>
<dbReference type="eggNOG" id="COG2227">
    <property type="taxonomic scope" value="Bacteria"/>
</dbReference>
<evidence type="ECO:0000313" key="2">
    <source>
        <dbReference type="Proteomes" id="UP000006898"/>
    </source>
</evidence>